<dbReference type="GO" id="GO:0071522">
    <property type="term" value="F:ureidoglycine aminohydrolase activity"/>
    <property type="evidence" value="ECO:0007669"/>
    <property type="project" value="InterPro"/>
</dbReference>
<dbReference type="InterPro" id="IPR044704">
    <property type="entry name" value="UGlyAH_cupin_N"/>
</dbReference>
<dbReference type="CDD" id="cd02212">
    <property type="entry name" value="cupin_UGlyAH_C"/>
    <property type="match status" value="1"/>
</dbReference>
<proteinExistence type="predicted"/>
<name>A0A1J5N729_9BACT</name>
<dbReference type="InterPro" id="IPR011051">
    <property type="entry name" value="RmlC_Cupin_sf"/>
</dbReference>
<dbReference type="RefSeq" id="WP_071546035.1">
    <property type="nucleotide sequence ID" value="NZ_LKAQ01000004.1"/>
</dbReference>
<dbReference type="InterPro" id="IPR044697">
    <property type="entry name" value="UGlyAH_cupin_C"/>
</dbReference>
<evidence type="ECO:0000313" key="1">
    <source>
        <dbReference type="EMBL" id="OIQ50608.1"/>
    </source>
</evidence>
<accession>A0A1J5N729</accession>
<protein>
    <submittedName>
        <fullName evidence="1">Uncharacterized protein</fullName>
    </submittedName>
</protein>
<dbReference type="SUPFAM" id="SSF51182">
    <property type="entry name" value="RmlC-like cupins"/>
    <property type="match status" value="1"/>
</dbReference>
<dbReference type="Proteomes" id="UP000181901">
    <property type="component" value="Unassembled WGS sequence"/>
</dbReference>
<sequence length="259" mass="28665">MPYPEGFLKNRSEYVPGKYAVITTEGRVFNVIPGIEGCALSILASPKLGANFVQTVGTVSTGGRTTMPYGKAENIETFLFVMSGEGSLKATVGGKSETLSAGGYIYSPPGKGISFASTGDAPVEILLYKQRFIPHPDPAVQPPWMVTGSIRDMDESQYDSMENVFVRDLLPVDQAFDMNFHTLAFLPGGCHPFVETHVQEHGMYIYRGEGLYLLDEKWLPVESGDFIWIAPFCKQACYGIGRERMEYIYSKDCHRDEAI</sequence>
<dbReference type="InterPro" id="IPR017627">
    <property type="entry name" value="UGHY"/>
</dbReference>
<dbReference type="AlphaFoldDB" id="A0A1J5N729"/>
<dbReference type="PANTHER" id="PTHR34571">
    <property type="entry name" value="(S)-UREIDOGLYCINE AMINOHYDROLASE"/>
    <property type="match status" value="1"/>
</dbReference>
<keyword evidence="2" id="KW-1185">Reference proteome</keyword>
<dbReference type="EMBL" id="LKAQ01000004">
    <property type="protein sequence ID" value="OIQ50608.1"/>
    <property type="molecule type" value="Genomic_DNA"/>
</dbReference>
<organism evidence="1 2">
    <name type="scientific">Pseudodesulfovibrio hydrargyri</name>
    <dbReference type="NCBI Taxonomy" id="2125990"/>
    <lineage>
        <taxon>Bacteria</taxon>
        <taxon>Pseudomonadati</taxon>
        <taxon>Thermodesulfobacteriota</taxon>
        <taxon>Desulfovibrionia</taxon>
        <taxon>Desulfovibrionales</taxon>
        <taxon>Desulfovibrionaceae</taxon>
    </lineage>
</organism>
<dbReference type="CDD" id="cd02211">
    <property type="entry name" value="cupin_UGlyAH_N"/>
    <property type="match status" value="1"/>
</dbReference>
<dbReference type="Gene3D" id="2.60.120.10">
    <property type="entry name" value="Jelly Rolls"/>
    <property type="match status" value="2"/>
</dbReference>
<dbReference type="NCBIfam" id="TIGR03214">
    <property type="entry name" value="ura-cupin"/>
    <property type="match status" value="1"/>
</dbReference>
<dbReference type="OrthoDB" id="9814939at2"/>
<reference evidence="1 2" key="1">
    <citation type="submission" date="2015-09" db="EMBL/GenBank/DDBJ databases">
        <title>Genome of Desulfovibrio dechloracetivorans BerOc1, a mercury methylating strain isolated from highly hydrocarbons and metals contaminated coastal sediments.</title>
        <authorList>
            <person name="Goni Urriza M."/>
            <person name="Gassie C."/>
            <person name="Bouchez O."/>
            <person name="Klopp C."/>
            <person name="Ranchou-Peyruse A."/>
            <person name="Remy G."/>
        </authorList>
    </citation>
    <scope>NUCLEOTIDE SEQUENCE [LARGE SCALE GENOMIC DNA]</scope>
    <source>
        <strain evidence="1 2">BerOc1</strain>
    </source>
</reference>
<comment type="caution">
    <text evidence="1">The sequence shown here is derived from an EMBL/GenBank/DDBJ whole genome shotgun (WGS) entry which is preliminary data.</text>
</comment>
<dbReference type="PANTHER" id="PTHR34571:SF1">
    <property type="entry name" value="(S)-UREIDOGLYCINE AMINOHYDROLASE"/>
    <property type="match status" value="1"/>
</dbReference>
<gene>
    <name evidence="1" type="ORF">BerOc1_02549</name>
</gene>
<evidence type="ECO:0000313" key="2">
    <source>
        <dbReference type="Proteomes" id="UP000181901"/>
    </source>
</evidence>
<dbReference type="InterPro" id="IPR014710">
    <property type="entry name" value="RmlC-like_jellyroll"/>
</dbReference>